<evidence type="ECO:0000313" key="14">
    <source>
        <dbReference type="EMBL" id="GFZ88614.1"/>
    </source>
</evidence>
<dbReference type="NCBIfam" id="TIGR01596">
    <property type="entry name" value="cas3_HD"/>
    <property type="match status" value="1"/>
</dbReference>
<dbReference type="InterPro" id="IPR038257">
    <property type="entry name" value="CRISPR-assoc_Cas3_HD_sf"/>
</dbReference>
<feature type="domain" description="HD Cas3-type" evidence="13">
    <location>
        <begin position="9"/>
        <end position="203"/>
    </location>
</feature>
<dbReference type="GO" id="GO:0051607">
    <property type="term" value="P:defense response to virus"/>
    <property type="evidence" value="ECO:0007669"/>
    <property type="project" value="UniProtKB-KW"/>
</dbReference>
<evidence type="ECO:0000313" key="15">
    <source>
        <dbReference type="Proteomes" id="UP000602050"/>
    </source>
</evidence>
<accession>A0A8J2XGI3</accession>
<dbReference type="CDD" id="cd18785">
    <property type="entry name" value="SF2_C"/>
    <property type="match status" value="1"/>
</dbReference>
<reference evidence="14" key="1">
    <citation type="journal article" date="2014" name="Int. J. Syst. Evol. Microbiol.">
        <title>Complete genome sequence of Corynebacterium casei LMG S-19264T (=DSM 44701T), isolated from a smear-ripened cheese.</title>
        <authorList>
            <consortium name="US DOE Joint Genome Institute (JGI-PGF)"/>
            <person name="Walter F."/>
            <person name="Albersmeier A."/>
            <person name="Kalinowski J."/>
            <person name="Ruckert C."/>
        </authorList>
    </citation>
    <scope>NUCLEOTIDE SEQUENCE</scope>
    <source>
        <strain evidence="14">CGMCC 1.12360</strain>
    </source>
</reference>
<evidence type="ECO:0000259" key="12">
    <source>
        <dbReference type="PROSITE" id="PS51194"/>
    </source>
</evidence>
<dbReference type="GO" id="GO:0004518">
    <property type="term" value="F:nuclease activity"/>
    <property type="evidence" value="ECO:0007669"/>
    <property type="project" value="UniProtKB-KW"/>
</dbReference>
<dbReference type="SUPFAM" id="SSF52540">
    <property type="entry name" value="P-loop containing nucleoside triphosphate hydrolases"/>
    <property type="match status" value="1"/>
</dbReference>
<dbReference type="InterPro" id="IPR001650">
    <property type="entry name" value="Helicase_C-like"/>
</dbReference>
<keyword evidence="7" id="KW-0347">Helicase</keyword>
<dbReference type="SMART" id="SM00487">
    <property type="entry name" value="DEXDc"/>
    <property type="match status" value="1"/>
</dbReference>
<feature type="coiled-coil region" evidence="10">
    <location>
        <begin position="146"/>
        <end position="180"/>
    </location>
</feature>
<dbReference type="CDD" id="cd09641">
    <property type="entry name" value="Cas3''_I"/>
    <property type="match status" value="1"/>
</dbReference>
<dbReference type="SMART" id="SM00490">
    <property type="entry name" value="HELICc"/>
    <property type="match status" value="1"/>
</dbReference>
<dbReference type="Pfam" id="PF22590">
    <property type="entry name" value="Cas3-like_C_2"/>
    <property type="match status" value="1"/>
</dbReference>
<dbReference type="Proteomes" id="UP000602050">
    <property type="component" value="Unassembled WGS sequence"/>
</dbReference>
<sequence length="789" mass="89913">MFIAHIRGSDYMQQSVQTHLDGVALLARRYGDPINLGAHCELSGLLHDLGKYTLAFTSYIKNAVLFHRVANQKIDHSTAGAKYLYDKYYDKNDSIQDFVVETVGMAILSHHSGLQNFVQTDLSKSDYIRRVTNANLPYYEEAVHNFESVEGNVERVDKLMNEAKEEFIAFLKNIKEANIKEPIVYLSYLQKLVFSCLIDADRTDTRCFEEGEVSTGSADNSDIFKKGYHHLMMQINNWKGDDHPITKLRNEMSDSCGSVADEPSSIYTLSIPTGGGKTFASLRYALKHAIRYKKERIIYIVPYTTILEQNAKAVRNIINNQNAVLEHHANVIDDTSLEEEPDFYQKEYHKQLQLGRDNWDYPIIFTTMAQFLDAFFQKGTRKSRRLHHLMNSVIIFDEVQSVPYKHFSLFNTAVNFLHFVGNSSILLCTATQPAVKYMEYEINLKEDAEIVPNLRKTVNAFKRVSIINKVESGGWGMDKLASFAEEIMTENDSLLIILNTKAEVRELYKLLKALKIAKVYHLSTSMCPAHRTEKLDEIREKLGKERIICVSTQLIEAGVDISFETVIRSLAGLDSIAQAAGRCNRNGKQKLGKVYIINSSEENLSNLPEIRIGGEVTRNYILNNPEFNGNYLGPDAMNTYFRYFDSQAKREIKQTPKKLNYKLIQLINGTHPNARSAETKSKGMFKTLEEHFEAIESPTTSIVVPYGKGKEIIASLNQDYHDVKEFNKVAKEAQQFSVNIYDYELQKLSQANLIVPLYNDSIYCLTEKAYDQDFGVTVEGDASLPQYNF</sequence>
<evidence type="ECO:0000256" key="4">
    <source>
        <dbReference type="ARBA" id="ARBA00022723"/>
    </source>
</evidence>
<dbReference type="Pfam" id="PF01966">
    <property type="entry name" value="HD"/>
    <property type="match status" value="1"/>
</dbReference>
<keyword evidence="3" id="KW-0540">Nuclease</keyword>
<gene>
    <name evidence="14" type="ORF">GCM10010978_30210</name>
</gene>
<feature type="domain" description="Helicase C-terminal" evidence="12">
    <location>
        <begin position="479"/>
        <end position="633"/>
    </location>
</feature>
<evidence type="ECO:0000256" key="2">
    <source>
        <dbReference type="ARBA" id="ARBA00009046"/>
    </source>
</evidence>
<evidence type="ECO:0000256" key="6">
    <source>
        <dbReference type="ARBA" id="ARBA00022801"/>
    </source>
</evidence>
<evidence type="ECO:0000256" key="7">
    <source>
        <dbReference type="ARBA" id="ARBA00022806"/>
    </source>
</evidence>
<comment type="similarity">
    <text evidence="2">In the central section; belongs to the CRISPR-associated helicase Cas3 family.</text>
</comment>
<dbReference type="Gene3D" id="3.40.50.300">
    <property type="entry name" value="P-loop containing nucleotide triphosphate hydrolases"/>
    <property type="match status" value="2"/>
</dbReference>
<dbReference type="InterPro" id="IPR054712">
    <property type="entry name" value="Cas3-like_dom"/>
</dbReference>
<name>A0A8J2XGI3_9BACI</name>
<evidence type="ECO:0000259" key="11">
    <source>
        <dbReference type="PROSITE" id="PS51192"/>
    </source>
</evidence>
<evidence type="ECO:0000256" key="9">
    <source>
        <dbReference type="ARBA" id="ARBA00023118"/>
    </source>
</evidence>
<dbReference type="InterPro" id="IPR014001">
    <property type="entry name" value="Helicase_ATP-bd"/>
</dbReference>
<organism evidence="14 15">
    <name type="scientific">Compostibacillus humi</name>
    <dbReference type="NCBI Taxonomy" id="1245525"/>
    <lineage>
        <taxon>Bacteria</taxon>
        <taxon>Bacillati</taxon>
        <taxon>Bacillota</taxon>
        <taxon>Bacilli</taxon>
        <taxon>Bacillales</taxon>
        <taxon>Bacillaceae</taxon>
        <taxon>Compostibacillus</taxon>
    </lineage>
</organism>
<dbReference type="PROSITE" id="PS51643">
    <property type="entry name" value="HD_CAS3"/>
    <property type="match status" value="1"/>
</dbReference>
<dbReference type="PROSITE" id="PS51192">
    <property type="entry name" value="HELICASE_ATP_BIND_1"/>
    <property type="match status" value="1"/>
</dbReference>
<dbReference type="GO" id="GO:0046872">
    <property type="term" value="F:metal ion binding"/>
    <property type="evidence" value="ECO:0007669"/>
    <property type="project" value="UniProtKB-KW"/>
</dbReference>
<keyword evidence="5" id="KW-0547">Nucleotide-binding</keyword>
<dbReference type="InterPro" id="IPR027417">
    <property type="entry name" value="P-loop_NTPase"/>
</dbReference>
<evidence type="ECO:0000256" key="5">
    <source>
        <dbReference type="ARBA" id="ARBA00022741"/>
    </source>
</evidence>
<reference evidence="14" key="2">
    <citation type="submission" date="2020-09" db="EMBL/GenBank/DDBJ databases">
        <authorList>
            <person name="Sun Q."/>
            <person name="Zhou Y."/>
        </authorList>
    </citation>
    <scope>NUCLEOTIDE SEQUENCE</scope>
    <source>
        <strain evidence="14">CGMCC 1.12360</strain>
    </source>
</reference>
<dbReference type="InterPro" id="IPR006474">
    <property type="entry name" value="Helicase_Cas3_CRISPR-ass_core"/>
</dbReference>
<dbReference type="CDD" id="cd17930">
    <property type="entry name" value="DEXHc_cas3"/>
    <property type="match status" value="1"/>
</dbReference>
<keyword evidence="4" id="KW-0479">Metal-binding</keyword>
<evidence type="ECO:0000259" key="13">
    <source>
        <dbReference type="PROSITE" id="PS51643"/>
    </source>
</evidence>
<dbReference type="GO" id="GO:0004386">
    <property type="term" value="F:helicase activity"/>
    <property type="evidence" value="ECO:0007669"/>
    <property type="project" value="UniProtKB-KW"/>
</dbReference>
<comment type="caution">
    <text evidence="14">The sequence shown here is derived from an EMBL/GenBank/DDBJ whole genome shotgun (WGS) entry which is preliminary data.</text>
</comment>
<protein>
    <submittedName>
        <fullName evidence="14">CRISPR-associated helicase/endonuclease Cas3</fullName>
    </submittedName>
</protein>
<dbReference type="InterPro" id="IPR006674">
    <property type="entry name" value="HD_domain"/>
</dbReference>
<keyword evidence="6" id="KW-0378">Hydrolase</keyword>
<evidence type="ECO:0000256" key="3">
    <source>
        <dbReference type="ARBA" id="ARBA00022722"/>
    </source>
</evidence>
<keyword evidence="8" id="KW-0067">ATP-binding</keyword>
<dbReference type="GO" id="GO:0003676">
    <property type="term" value="F:nucleic acid binding"/>
    <property type="evidence" value="ECO:0007669"/>
    <property type="project" value="InterPro"/>
</dbReference>
<feature type="domain" description="Helicase ATP-binding" evidence="11">
    <location>
        <begin position="258"/>
        <end position="450"/>
    </location>
</feature>
<comment type="similarity">
    <text evidence="1">In the N-terminal section; belongs to the CRISPR-associated nuclease Cas3-HD family.</text>
</comment>
<dbReference type="SUPFAM" id="SSF109604">
    <property type="entry name" value="HD-domain/PDEase-like"/>
    <property type="match status" value="1"/>
</dbReference>
<dbReference type="NCBIfam" id="TIGR01587">
    <property type="entry name" value="cas3_core"/>
    <property type="match status" value="1"/>
</dbReference>
<evidence type="ECO:0000256" key="10">
    <source>
        <dbReference type="SAM" id="Coils"/>
    </source>
</evidence>
<dbReference type="Gene3D" id="1.10.3210.30">
    <property type="match status" value="1"/>
</dbReference>
<keyword evidence="9" id="KW-0051">Antiviral defense</keyword>
<proteinExistence type="inferred from homology"/>
<dbReference type="Pfam" id="PF00270">
    <property type="entry name" value="DEAD"/>
    <property type="match status" value="1"/>
</dbReference>
<dbReference type="InterPro" id="IPR011545">
    <property type="entry name" value="DEAD/DEAH_box_helicase_dom"/>
</dbReference>
<dbReference type="AlphaFoldDB" id="A0A8J2XGI3"/>
<dbReference type="PROSITE" id="PS51194">
    <property type="entry name" value="HELICASE_CTER"/>
    <property type="match status" value="1"/>
</dbReference>
<dbReference type="EMBL" id="BMEV01000082">
    <property type="protein sequence ID" value="GFZ88614.1"/>
    <property type="molecule type" value="Genomic_DNA"/>
</dbReference>
<evidence type="ECO:0000256" key="8">
    <source>
        <dbReference type="ARBA" id="ARBA00022840"/>
    </source>
</evidence>
<dbReference type="GO" id="GO:0016787">
    <property type="term" value="F:hydrolase activity"/>
    <property type="evidence" value="ECO:0007669"/>
    <property type="project" value="UniProtKB-KW"/>
</dbReference>
<dbReference type="GO" id="GO:0005524">
    <property type="term" value="F:ATP binding"/>
    <property type="evidence" value="ECO:0007669"/>
    <property type="project" value="UniProtKB-KW"/>
</dbReference>
<dbReference type="InterPro" id="IPR006483">
    <property type="entry name" value="CRISPR-assoc_Cas3_HD"/>
</dbReference>
<keyword evidence="10" id="KW-0175">Coiled coil</keyword>
<dbReference type="RefSeq" id="WP_188393242.1">
    <property type="nucleotide sequence ID" value="NZ_BMEV01000082.1"/>
</dbReference>
<evidence type="ECO:0000256" key="1">
    <source>
        <dbReference type="ARBA" id="ARBA00006847"/>
    </source>
</evidence>
<dbReference type="PANTHER" id="PTHR24031">
    <property type="entry name" value="RNA HELICASE"/>
    <property type="match status" value="1"/>
</dbReference>
<keyword evidence="15" id="KW-1185">Reference proteome</keyword>